<dbReference type="Pfam" id="PF05835">
    <property type="entry name" value="Synaphin"/>
    <property type="match status" value="1"/>
</dbReference>
<sequence>MSIRFHVNAILIISHCLSSQMTHRSQYFNPLLTFLSRLNEETRKVFLFSYEMGWSFVFKQYFEIQEEEKCLKSTFSIPQSPYVHEFIYIAECDTTPVQHIVHTFYFIRNIVHIDLYESRNEMGQNKNIYSIKQSSDVVRSSHDSMYTELSNFNECDSNTFINRKIQKDINKQKSIASRYNIKKREEVQEMPQEEPNPLMRKKKTPEELAAEAEAEDEDELTKLKNVIETHVMDIKTQIETYGSITRTASATSCVIVVGDDGVGGKCGRGVTAGEMNRGGRRDEEYMAELSKTIVDGPAIRRRKKTETRVGNVREQVKRRPEEENGTWQSSKKGLEHELTKIECESYSTTNIDSTNRRCDAKITNELKREEERTNGKQREKKEEEEEEESGISDELSHEGSRAMNEWRKSNKWKE</sequence>
<gene>
    <name evidence="6" type="ORF">V1477_004796</name>
</gene>
<feature type="region of interest" description="Disordered" evidence="5">
    <location>
        <begin position="304"/>
        <end position="334"/>
    </location>
</feature>
<keyword evidence="2" id="KW-0813">Transport</keyword>
<reference evidence="6 7" key="1">
    <citation type="journal article" date="2024" name="Ann. Entomol. Soc. Am.">
        <title>Genomic analyses of the southern and eastern yellowjacket wasps (Hymenoptera: Vespidae) reveal evolutionary signatures of social life.</title>
        <authorList>
            <person name="Catto M.A."/>
            <person name="Caine P.B."/>
            <person name="Orr S.E."/>
            <person name="Hunt B.G."/>
            <person name="Goodisman M.A.D."/>
        </authorList>
    </citation>
    <scope>NUCLEOTIDE SEQUENCE [LARGE SCALE GENOMIC DNA]</scope>
    <source>
        <strain evidence="6">232</strain>
        <tissue evidence="6">Head and thorax</tissue>
    </source>
</reference>
<feature type="region of interest" description="Disordered" evidence="5">
    <location>
        <begin position="358"/>
        <end position="414"/>
    </location>
</feature>
<feature type="compositionally biased region" description="Basic and acidic residues" evidence="5">
    <location>
        <begin position="394"/>
        <end position="414"/>
    </location>
</feature>
<accession>A0ABD2CMU0</accession>
<dbReference type="GO" id="GO:0006836">
    <property type="term" value="P:neurotransmitter transport"/>
    <property type="evidence" value="ECO:0007669"/>
    <property type="project" value="UniProtKB-KW"/>
</dbReference>
<evidence type="ECO:0000256" key="4">
    <source>
        <dbReference type="ARBA" id="ARBA00022775"/>
    </source>
</evidence>
<dbReference type="GO" id="GO:0006887">
    <property type="term" value="P:exocytosis"/>
    <property type="evidence" value="ECO:0007669"/>
    <property type="project" value="UniProtKB-KW"/>
</dbReference>
<dbReference type="Proteomes" id="UP001607303">
    <property type="component" value="Unassembled WGS sequence"/>
</dbReference>
<name>A0ABD2CMU0_VESMC</name>
<feature type="region of interest" description="Disordered" evidence="5">
    <location>
        <begin position="187"/>
        <end position="206"/>
    </location>
</feature>
<dbReference type="EMBL" id="JAYRBN010000037">
    <property type="protein sequence ID" value="KAL2746426.1"/>
    <property type="molecule type" value="Genomic_DNA"/>
</dbReference>
<dbReference type="InterPro" id="IPR008849">
    <property type="entry name" value="Synaphin"/>
</dbReference>
<evidence type="ECO:0000313" key="6">
    <source>
        <dbReference type="EMBL" id="KAL2746426.1"/>
    </source>
</evidence>
<evidence type="ECO:0000256" key="5">
    <source>
        <dbReference type="SAM" id="MobiDB-lite"/>
    </source>
</evidence>
<feature type="compositionally biased region" description="Basic and acidic residues" evidence="5">
    <location>
        <begin position="358"/>
        <end position="381"/>
    </location>
</feature>
<protein>
    <submittedName>
        <fullName evidence="6">Complexin isoform X1</fullName>
    </submittedName>
</protein>
<evidence type="ECO:0000256" key="3">
    <source>
        <dbReference type="ARBA" id="ARBA00022483"/>
    </source>
</evidence>
<dbReference type="AlphaFoldDB" id="A0ABD2CMU0"/>
<evidence type="ECO:0000256" key="1">
    <source>
        <dbReference type="ARBA" id="ARBA00005396"/>
    </source>
</evidence>
<comment type="similarity">
    <text evidence="1">Belongs to the complexin/synaphin family.</text>
</comment>
<keyword evidence="7" id="KW-1185">Reference proteome</keyword>
<feature type="compositionally biased region" description="Acidic residues" evidence="5">
    <location>
        <begin position="382"/>
        <end position="391"/>
    </location>
</feature>
<keyword evidence="3" id="KW-0268">Exocytosis</keyword>
<organism evidence="6 7">
    <name type="scientific">Vespula maculifrons</name>
    <name type="common">Eastern yellow jacket</name>
    <name type="synonym">Wasp</name>
    <dbReference type="NCBI Taxonomy" id="7453"/>
    <lineage>
        <taxon>Eukaryota</taxon>
        <taxon>Metazoa</taxon>
        <taxon>Ecdysozoa</taxon>
        <taxon>Arthropoda</taxon>
        <taxon>Hexapoda</taxon>
        <taxon>Insecta</taxon>
        <taxon>Pterygota</taxon>
        <taxon>Neoptera</taxon>
        <taxon>Endopterygota</taxon>
        <taxon>Hymenoptera</taxon>
        <taxon>Apocrita</taxon>
        <taxon>Aculeata</taxon>
        <taxon>Vespoidea</taxon>
        <taxon>Vespidae</taxon>
        <taxon>Vespinae</taxon>
        <taxon>Vespula</taxon>
    </lineage>
</organism>
<proteinExistence type="inferred from homology"/>
<keyword evidence="4" id="KW-0532">Neurotransmitter transport</keyword>
<evidence type="ECO:0000256" key="2">
    <source>
        <dbReference type="ARBA" id="ARBA00022448"/>
    </source>
</evidence>
<evidence type="ECO:0000313" key="7">
    <source>
        <dbReference type="Proteomes" id="UP001607303"/>
    </source>
</evidence>
<comment type="caution">
    <text evidence="6">The sequence shown here is derived from an EMBL/GenBank/DDBJ whole genome shotgun (WGS) entry which is preliminary data.</text>
</comment>